<accession>A0ABV5KA02</accession>
<evidence type="ECO:0008006" key="4">
    <source>
        <dbReference type="Google" id="ProtNLM"/>
    </source>
</evidence>
<reference evidence="2 3" key="1">
    <citation type="submission" date="2024-09" db="EMBL/GenBank/DDBJ databases">
        <authorList>
            <person name="Sun Q."/>
            <person name="Mori K."/>
        </authorList>
    </citation>
    <scope>NUCLEOTIDE SEQUENCE [LARGE SCALE GENOMIC DNA]</scope>
    <source>
        <strain evidence="2 3">JCM 9626</strain>
    </source>
</reference>
<dbReference type="RefSeq" id="WP_140008163.1">
    <property type="nucleotide sequence ID" value="NZ_JBHMDG010000008.1"/>
</dbReference>
<sequence length="204" mass="21328">MALTFFVSGCTSPPSPTAGGDGGSSKPISGGPLSVSNGSGGRGTLGSLEGEDNRGAVFGGLLLCTDGPTVTISEIRYMSRATPGATIQPAIRIVPVAKERQRPDSAVWAPLSAVRGELSNPEVQRQVPGDLELDPEGFQVRRRCAPPSPSAGRIELLTELHTDNGDGVVVDSVVVEYMADGKRFDVDVPWSFVLCSDHGEYEGC</sequence>
<evidence type="ECO:0000313" key="2">
    <source>
        <dbReference type="EMBL" id="MFB9312665.1"/>
    </source>
</evidence>
<organism evidence="2 3">
    <name type="scientific">Nocardioides plantarum</name>
    <dbReference type="NCBI Taxonomy" id="29299"/>
    <lineage>
        <taxon>Bacteria</taxon>
        <taxon>Bacillati</taxon>
        <taxon>Actinomycetota</taxon>
        <taxon>Actinomycetes</taxon>
        <taxon>Propionibacteriales</taxon>
        <taxon>Nocardioidaceae</taxon>
        <taxon>Nocardioides</taxon>
    </lineage>
</organism>
<feature type="region of interest" description="Disordered" evidence="1">
    <location>
        <begin position="1"/>
        <end position="48"/>
    </location>
</feature>
<comment type="caution">
    <text evidence="2">The sequence shown here is derived from an EMBL/GenBank/DDBJ whole genome shotgun (WGS) entry which is preliminary data.</text>
</comment>
<dbReference type="EMBL" id="JBHMDG010000008">
    <property type="protein sequence ID" value="MFB9312665.1"/>
    <property type="molecule type" value="Genomic_DNA"/>
</dbReference>
<evidence type="ECO:0000313" key="3">
    <source>
        <dbReference type="Proteomes" id="UP001589750"/>
    </source>
</evidence>
<protein>
    <recommendedName>
        <fullName evidence="4">Lipoprotein</fullName>
    </recommendedName>
</protein>
<name>A0ABV5KA02_9ACTN</name>
<gene>
    <name evidence="2" type="ORF">ACFFRI_06375</name>
</gene>
<keyword evidence="3" id="KW-1185">Reference proteome</keyword>
<evidence type="ECO:0000256" key="1">
    <source>
        <dbReference type="SAM" id="MobiDB-lite"/>
    </source>
</evidence>
<proteinExistence type="predicted"/>
<dbReference type="Proteomes" id="UP001589750">
    <property type="component" value="Unassembled WGS sequence"/>
</dbReference>